<evidence type="ECO:0000259" key="1">
    <source>
        <dbReference type="Pfam" id="PF14509"/>
    </source>
</evidence>
<dbReference type="InterPro" id="IPR013780">
    <property type="entry name" value="Glyco_hydro_b"/>
</dbReference>
<dbReference type="InterPro" id="IPR029483">
    <property type="entry name" value="GH97_C"/>
</dbReference>
<keyword evidence="3" id="KW-1185">Reference proteome</keyword>
<name>A0A372ITI6_9BACT</name>
<feature type="domain" description="Glycosyl-hydrolase 97 C-terminal oligomerisation" evidence="1">
    <location>
        <begin position="5"/>
        <end position="70"/>
    </location>
</feature>
<dbReference type="Gene3D" id="2.60.40.1180">
    <property type="entry name" value="Golgi alpha-mannosidase II"/>
    <property type="match status" value="1"/>
</dbReference>
<gene>
    <name evidence="2" type="ORF">D0Y96_00550</name>
</gene>
<comment type="caution">
    <text evidence="2">The sequence shown here is derived from an EMBL/GenBank/DDBJ whole genome shotgun (WGS) entry which is preliminary data.</text>
</comment>
<organism evidence="2 3">
    <name type="scientific">Paracidobacterium acidisoli</name>
    <dbReference type="NCBI Taxonomy" id="2303751"/>
    <lineage>
        <taxon>Bacteria</taxon>
        <taxon>Pseudomonadati</taxon>
        <taxon>Acidobacteriota</taxon>
        <taxon>Terriglobia</taxon>
        <taxon>Terriglobales</taxon>
        <taxon>Acidobacteriaceae</taxon>
        <taxon>Paracidobacterium</taxon>
    </lineage>
</organism>
<dbReference type="Pfam" id="PF14509">
    <property type="entry name" value="GH97_C"/>
    <property type="match status" value="1"/>
</dbReference>
<dbReference type="AlphaFoldDB" id="A0A372ITI6"/>
<accession>A0A372ITI6</accession>
<protein>
    <recommendedName>
        <fullName evidence="1">Glycosyl-hydrolase 97 C-terminal oligomerisation domain-containing protein</fullName>
    </recommendedName>
</protein>
<reference evidence="2 3" key="1">
    <citation type="submission" date="2018-08" db="EMBL/GenBank/DDBJ databases">
        <title>Acidipila sp. 4G-K13, an acidobacterium isolated from forest soil.</title>
        <authorList>
            <person name="Gao Z.-H."/>
            <person name="Qiu L.-H."/>
        </authorList>
    </citation>
    <scope>NUCLEOTIDE SEQUENCE [LARGE SCALE GENOMIC DNA]</scope>
    <source>
        <strain evidence="2 3">4G-K13</strain>
    </source>
</reference>
<sequence>MNALTTDWTARSFDVPLGFLGSGSYLAQIYEDAKDAATEPTHVTIRSRTVTASQTLHIQLAPGGGCAIRFIPAKKR</sequence>
<evidence type="ECO:0000313" key="2">
    <source>
        <dbReference type="EMBL" id="RFU18109.1"/>
    </source>
</evidence>
<dbReference type="PANTHER" id="PTHR35803">
    <property type="entry name" value="GLUCAN 1,4-ALPHA-GLUCOSIDASE SUSB-RELATED"/>
    <property type="match status" value="1"/>
</dbReference>
<dbReference type="Proteomes" id="UP000264702">
    <property type="component" value="Unassembled WGS sequence"/>
</dbReference>
<proteinExistence type="predicted"/>
<evidence type="ECO:0000313" key="3">
    <source>
        <dbReference type="Proteomes" id="UP000264702"/>
    </source>
</evidence>
<dbReference type="EMBL" id="QVQT01000001">
    <property type="protein sequence ID" value="RFU18109.1"/>
    <property type="molecule type" value="Genomic_DNA"/>
</dbReference>
<dbReference type="OrthoDB" id="57532at2"/>
<dbReference type="InterPro" id="IPR052720">
    <property type="entry name" value="Glycosyl_hydrolase_97"/>
</dbReference>